<reference evidence="2" key="5">
    <citation type="journal article" date="2021" name="G3 (Bethesda)">
        <title>Aegilops tauschii genome assembly Aet v5.0 features greater sequence contiguity and improved annotation.</title>
        <authorList>
            <person name="Wang L."/>
            <person name="Zhu T."/>
            <person name="Rodriguez J.C."/>
            <person name="Deal K.R."/>
            <person name="Dubcovsky J."/>
            <person name="McGuire P.E."/>
            <person name="Lux T."/>
            <person name="Spannagl M."/>
            <person name="Mayer K.F.X."/>
            <person name="Baldrich P."/>
            <person name="Meyers B.C."/>
            <person name="Huo N."/>
            <person name="Gu Y.Q."/>
            <person name="Zhou H."/>
            <person name="Devos K.M."/>
            <person name="Bennetzen J.L."/>
            <person name="Unver T."/>
            <person name="Budak H."/>
            <person name="Gulick P.J."/>
            <person name="Galiba G."/>
            <person name="Kalapos B."/>
            <person name="Nelson D.R."/>
            <person name="Li P."/>
            <person name="You F.M."/>
            <person name="Luo M.C."/>
            <person name="Dvorak J."/>
        </authorList>
    </citation>
    <scope>NUCLEOTIDE SEQUENCE [LARGE SCALE GENOMIC DNA]</scope>
    <source>
        <strain evidence="2">cv. AL8/78</strain>
    </source>
</reference>
<dbReference type="AlphaFoldDB" id="A0A453QFT5"/>
<evidence type="ECO:0008006" key="4">
    <source>
        <dbReference type="Google" id="ProtNLM"/>
    </source>
</evidence>
<evidence type="ECO:0000313" key="3">
    <source>
        <dbReference type="Proteomes" id="UP000015105"/>
    </source>
</evidence>
<proteinExistence type="predicted"/>
<name>A0A453QFT5_AEGTS</name>
<dbReference type="Gramene" id="AET7Gv20101600.2">
    <property type="protein sequence ID" value="AET7Gv20101600.2"/>
    <property type="gene ID" value="AET7Gv20101600"/>
</dbReference>
<dbReference type="EnsemblPlants" id="AET7Gv20101600.2">
    <property type="protein sequence ID" value="AET7Gv20101600.2"/>
    <property type="gene ID" value="AET7Gv20101600"/>
</dbReference>
<evidence type="ECO:0000313" key="2">
    <source>
        <dbReference type="EnsemblPlants" id="AET7Gv20101600.2"/>
    </source>
</evidence>
<reference evidence="3" key="2">
    <citation type="journal article" date="2017" name="Nat. Plants">
        <title>The Aegilops tauschii genome reveals multiple impacts of transposons.</title>
        <authorList>
            <person name="Zhao G."/>
            <person name="Zou C."/>
            <person name="Li K."/>
            <person name="Wang K."/>
            <person name="Li T."/>
            <person name="Gao L."/>
            <person name="Zhang X."/>
            <person name="Wang H."/>
            <person name="Yang Z."/>
            <person name="Liu X."/>
            <person name="Jiang W."/>
            <person name="Mao L."/>
            <person name="Kong X."/>
            <person name="Jiao Y."/>
            <person name="Jia J."/>
        </authorList>
    </citation>
    <scope>NUCLEOTIDE SEQUENCE [LARGE SCALE GENOMIC DNA]</scope>
    <source>
        <strain evidence="3">cv. AL8/78</strain>
    </source>
</reference>
<accession>A0A453QFT5</accession>
<protein>
    <recommendedName>
        <fullName evidence="4">No apical meristem-associated C-terminal domain-containing protein</fullName>
    </recommendedName>
</protein>
<keyword evidence="3" id="KW-1185">Reference proteome</keyword>
<reference evidence="3" key="1">
    <citation type="journal article" date="2014" name="Science">
        <title>Ancient hybridizations among the ancestral genomes of bread wheat.</title>
        <authorList>
            <consortium name="International Wheat Genome Sequencing Consortium,"/>
            <person name="Marcussen T."/>
            <person name="Sandve S.R."/>
            <person name="Heier L."/>
            <person name="Spannagl M."/>
            <person name="Pfeifer M."/>
            <person name="Jakobsen K.S."/>
            <person name="Wulff B.B."/>
            <person name="Steuernagel B."/>
            <person name="Mayer K.F."/>
            <person name="Olsen O.A."/>
        </authorList>
    </citation>
    <scope>NUCLEOTIDE SEQUENCE [LARGE SCALE GENOMIC DNA]</scope>
    <source>
        <strain evidence="3">cv. AL8/78</strain>
    </source>
</reference>
<feature type="region of interest" description="Disordered" evidence="1">
    <location>
        <begin position="22"/>
        <end position="44"/>
    </location>
</feature>
<reference evidence="2" key="3">
    <citation type="journal article" date="2017" name="Nature">
        <title>Genome sequence of the progenitor of the wheat D genome Aegilops tauschii.</title>
        <authorList>
            <person name="Luo M.C."/>
            <person name="Gu Y.Q."/>
            <person name="Puiu D."/>
            <person name="Wang H."/>
            <person name="Twardziok S.O."/>
            <person name="Deal K.R."/>
            <person name="Huo N."/>
            <person name="Zhu T."/>
            <person name="Wang L."/>
            <person name="Wang Y."/>
            <person name="McGuire P.E."/>
            <person name="Liu S."/>
            <person name="Long H."/>
            <person name="Ramasamy R.K."/>
            <person name="Rodriguez J.C."/>
            <person name="Van S.L."/>
            <person name="Yuan L."/>
            <person name="Wang Z."/>
            <person name="Xia Z."/>
            <person name="Xiao L."/>
            <person name="Anderson O.D."/>
            <person name="Ouyang S."/>
            <person name="Liang Y."/>
            <person name="Zimin A.V."/>
            <person name="Pertea G."/>
            <person name="Qi P."/>
            <person name="Bennetzen J.L."/>
            <person name="Dai X."/>
            <person name="Dawson M.W."/>
            <person name="Muller H.G."/>
            <person name="Kugler K."/>
            <person name="Rivarola-Duarte L."/>
            <person name="Spannagl M."/>
            <person name="Mayer K.F.X."/>
            <person name="Lu F.H."/>
            <person name="Bevan M.W."/>
            <person name="Leroy P."/>
            <person name="Li P."/>
            <person name="You F.M."/>
            <person name="Sun Q."/>
            <person name="Liu Z."/>
            <person name="Lyons E."/>
            <person name="Wicker T."/>
            <person name="Salzberg S.L."/>
            <person name="Devos K.M."/>
            <person name="Dvorak J."/>
        </authorList>
    </citation>
    <scope>NUCLEOTIDE SEQUENCE [LARGE SCALE GENOMIC DNA]</scope>
    <source>
        <strain evidence="2">cv. AL8/78</strain>
    </source>
</reference>
<evidence type="ECO:0000256" key="1">
    <source>
        <dbReference type="SAM" id="MobiDB-lite"/>
    </source>
</evidence>
<organism evidence="2 3">
    <name type="scientific">Aegilops tauschii subsp. strangulata</name>
    <name type="common">Goatgrass</name>
    <dbReference type="NCBI Taxonomy" id="200361"/>
    <lineage>
        <taxon>Eukaryota</taxon>
        <taxon>Viridiplantae</taxon>
        <taxon>Streptophyta</taxon>
        <taxon>Embryophyta</taxon>
        <taxon>Tracheophyta</taxon>
        <taxon>Spermatophyta</taxon>
        <taxon>Magnoliopsida</taxon>
        <taxon>Liliopsida</taxon>
        <taxon>Poales</taxon>
        <taxon>Poaceae</taxon>
        <taxon>BOP clade</taxon>
        <taxon>Pooideae</taxon>
        <taxon>Triticodae</taxon>
        <taxon>Triticeae</taxon>
        <taxon>Triticinae</taxon>
        <taxon>Aegilops</taxon>
    </lineage>
</organism>
<sequence length="84" mass="10046">MHCYIEFAKYPKWQTRELETSLKKQKKTIDGSPGTATNDPSEMHPRYALMQPRYTLMLLNMRKDLMVLRRTREVKLMRMLASCH</sequence>
<reference evidence="2" key="4">
    <citation type="submission" date="2019-03" db="UniProtKB">
        <authorList>
            <consortium name="EnsemblPlants"/>
        </authorList>
    </citation>
    <scope>IDENTIFICATION</scope>
</reference>
<dbReference type="Proteomes" id="UP000015105">
    <property type="component" value="Chromosome 7D"/>
</dbReference>